<keyword evidence="3" id="KW-0732">Signal</keyword>
<keyword evidence="7" id="KW-0812">Transmembrane</keyword>
<keyword evidence="5" id="KW-0564">Palmitate</keyword>
<evidence type="ECO:0000256" key="1">
    <source>
        <dbReference type="ARBA" id="ARBA00004635"/>
    </source>
</evidence>
<organism evidence="8 9">
    <name type="scientific">Conyzicola lurida</name>
    <dbReference type="NCBI Taxonomy" id="1172621"/>
    <lineage>
        <taxon>Bacteria</taxon>
        <taxon>Bacillati</taxon>
        <taxon>Actinomycetota</taxon>
        <taxon>Actinomycetes</taxon>
        <taxon>Micrococcales</taxon>
        <taxon>Microbacteriaceae</taxon>
        <taxon>Conyzicola</taxon>
    </lineage>
</organism>
<evidence type="ECO:0000256" key="6">
    <source>
        <dbReference type="ARBA" id="ARBA00023288"/>
    </source>
</evidence>
<evidence type="ECO:0000313" key="8">
    <source>
        <dbReference type="EMBL" id="MBB5842216.1"/>
    </source>
</evidence>
<dbReference type="GO" id="GO:0016020">
    <property type="term" value="C:membrane"/>
    <property type="evidence" value="ECO:0007669"/>
    <property type="project" value="UniProtKB-SubCell"/>
</dbReference>
<evidence type="ECO:0000256" key="2">
    <source>
        <dbReference type="ARBA" id="ARBA00008973"/>
    </source>
</evidence>
<evidence type="ECO:0000256" key="7">
    <source>
        <dbReference type="SAM" id="Phobius"/>
    </source>
</evidence>
<dbReference type="AlphaFoldDB" id="A0A841AKH2"/>
<dbReference type="PANTHER" id="PTHR30429">
    <property type="entry name" value="D-METHIONINE-BINDING LIPOPROTEIN METQ"/>
    <property type="match status" value="1"/>
</dbReference>
<name>A0A841AKH2_9MICO</name>
<comment type="caution">
    <text evidence="8">The sequence shown here is derived from an EMBL/GenBank/DDBJ whole genome shotgun (WGS) entry which is preliminary data.</text>
</comment>
<accession>A0A841AKH2</accession>
<evidence type="ECO:0000256" key="3">
    <source>
        <dbReference type="ARBA" id="ARBA00022729"/>
    </source>
</evidence>
<evidence type="ECO:0000256" key="5">
    <source>
        <dbReference type="ARBA" id="ARBA00023139"/>
    </source>
</evidence>
<protein>
    <submittedName>
        <fullName evidence="8">D-methionine transport system substrate-binding protein</fullName>
    </submittedName>
</protein>
<sequence length="313" mass="32785">MSNQTPLVAAPKKRGRLIAVIVIAVLVVAAIVVAISVAVGSNSNSSGLGSESDPVKLGVVGASDPYWDVFKDAAEEEGIFVDISDFTDYAQPNPALTEGDLDLNQFQHIIYLAQYNVSADEDLAPIGATAIYPLSLYSTKYTSVDDIEEGETVAIPSDASNLARGLLVLQAAGLVELEDGGSPFSTVDDVLDTSKVEVITLEAALTPTSLPDVAAAIINNDFVEDAGLSFDDAIATDDPTDPSAQPYINIFAARAEDKDNETLLKLVDIFQNTTAVTDGVVEVSGGTAELVQTPVSELEESLASVQDDYAAAQ</sequence>
<evidence type="ECO:0000256" key="4">
    <source>
        <dbReference type="ARBA" id="ARBA00023136"/>
    </source>
</evidence>
<dbReference type="Pfam" id="PF03180">
    <property type="entry name" value="Lipoprotein_9"/>
    <property type="match status" value="1"/>
</dbReference>
<proteinExistence type="inferred from homology"/>
<comment type="subcellular location">
    <subcellularLocation>
        <location evidence="1">Membrane</location>
        <topology evidence="1">Lipid-anchor</topology>
    </subcellularLocation>
</comment>
<dbReference type="Proteomes" id="UP000536685">
    <property type="component" value="Unassembled WGS sequence"/>
</dbReference>
<keyword evidence="7" id="KW-1133">Transmembrane helix</keyword>
<keyword evidence="6" id="KW-0449">Lipoprotein</keyword>
<dbReference type="InterPro" id="IPR004872">
    <property type="entry name" value="Lipoprotein_NlpA"/>
</dbReference>
<comment type="similarity">
    <text evidence="2">Belongs to the NlpA lipoprotein family.</text>
</comment>
<dbReference type="PANTHER" id="PTHR30429:SF3">
    <property type="entry name" value="LIPOPROTEIN"/>
    <property type="match status" value="1"/>
</dbReference>
<dbReference type="RefSeq" id="WP_184233417.1">
    <property type="nucleotide sequence ID" value="NZ_JACHMJ010000001.1"/>
</dbReference>
<dbReference type="EMBL" id="JACHMJ010000001">
    <property type="protein sequence ID" value="MBB5842216.1"/>
    <property type="molecule type" value="Genomic_DNA"/>
</dbReference>
<feature type="transmembrane region" description="Helical" evidence="7">
    <location>
        <begin position="17"/>
        <end position="39"/>
    </location>
</feature>
<evidence type="ECO:0000313" key="9">
    <source>
        <dbReference type="Proteomes" id="UP000536685"/>
    </source>
</evidence>
<reference evidence="8 9" key="1">
    <citation type="submission" date="2020-08" db="EMBL/GenBank/DDBJ databases">
        <title>Sequencing the genomes of 1000 actinobacteria strains.</title>
        <authorList>
            <person name="Klenk H.-P."/>
        </authorList>
    </citation>
    <scope>NUCLEOTIDE SEQUENCE [LARGE SCALE GENOMIC DNA]</scope>
    <source>
        <strain evidence="8 9">DSM 105784</strain>
    </source>
</reference>
<dbReference type="Gene3D" id="3.40.190.10">
    <property type="entry name" value="Periplasmic binding protein-like II"/>
    <property type="match status" value="2"/>
</dbReference>
<keyword evidence="9" id="KW-1185">Reference proteome</keyword>
<dbReference type="SUPFAM" id="SSF53850">
    <property type="entry name" value="Periplasmic binding protein-like II"/>
    <property type="match status" value="1"/>
</dbReference>
<gene>
    <name evidence="8" type="ORF">HD599_000539</name>
</gene>
<keyword evidence="4 7" id="KW-0472">Membrane</keyword>